<gene>
    <name evidence="2" type="ORF">F9K24_05955</name>
</gene>
<accession>A0A833H3F4</accession>
<dbReference type="SUPFAM" id="SSF51735">
    <property type="entry name" value="NAD(P)-binding Rossmann-fold domains"/>
    <property type="match status" value="1"/>
</dbReference>
<protein>
    <submittedName>
        <fullName evidence="2">Saccharopine dehydrogenase</fullName>
    </submittedName>
</protein>
<dbReference type="PANTHER" id="PTHR43781:SF1">
    <property type="entry name" value="SACCHAROPINE DEHYDROGENASE"/>
    <property type="match status" value="1"/>
</dbReference>
<evidence type="ECO:0000313" key="3">
    <source>
        <dbReference type="Proteomes" id="UP000460298"/>
    </source>
</evidence>
<dbReference type="Proteomes" id="UP000460298">
    <property type="component" value="Unassembled WGS sequence"/>
</dbReference>
<dbReference type="EMBL" id="WBUI01000004">
    <property type="protein sequence ID" value="KAB2934010.1"/>
    <property type="molecule type" value="Genomic_DNA"/>
</dbReference>
<evidence type="ECO:0000313" key="2">
    <source>
        <dbReference type="EMBL" id="KAB2934010.1"/>
    </source>
</evidence>
<dbReference type="Pfam" id="PF03435">
    <property type="entry name" value="Sacchrp_dh_NADP"/>
    <property type="match status" value="1"/>
</dbReference>
<dbReference type="Gene3D" id="3.40.50.720">
    <property type="entry name" value="NAD(P)-binding Rossmann-like Domain"/>
    <property type="match status" value="1"/>
</dbReference>
<evidence type="ECO:0000259" key="1">
    <source>
        <dbReference type="Pfam" id="PF03435"/>
    </source>
</evidence>
<dbReference type="AlphaFoldDB" id="A0A833H3F4"/>
<dbReference type="InterPro" id="IPR036291">
    <property type="entry name" value="NAD(P)-bd_dom_sf"/>
</dbReference>
<proteinExistence type="predicted"/>
<sequence length="361" mass="38941">MKDTVKKNWMIYGANGYTGALIAEAAAGSSMRRPVLAGRNASQIQALASRLDCEARVFDLSSDSDVIAKQIEDCAVVLHCAGPFAFTAKPMAEACMKAKTAYCDITGEIGVFQSLHEMDANARHAGVLLLPGVGFDVVPTDCVARTVYEQMPAAVSLRLAFAGLSHISAGTMRSALLGLADDSVVRKDGRLTSIPYFSRTAQIDLTDRTETYHAIPWGDVFTAFVSTGIPNIEVFTTVPSSQRLLLGALMPLRSLLGRSRARSFFGALGKMLSPLVKGPDETVRRTARARIEGLGMDGRGHTLCLRLETQEGYAFTVESALAAVRRILDGRLEKGHETGFQTPSLAFGSNFVFEVGLTRWL</sequence>
<name>A0A833H3F4_9LEPT</name>
<feature type="domain" description="Saccharopine dehydrogenase NADP binding" evidence="1">
    <location>
        <begin position="10"/>
        <end position="128"/>
    </location>
</feature>
<comment type="caution">
    <text evidence="2">The sequence shown here is derived from an EMBL/GenBank/DDBJ whole genome shotgun (WGS) entry which is preliminary data.</text>
</comment>
<reference evidence="2 3" key="1">
    <citation type="submission" date="2019-10" db="EMBL/GenBank/DDBJ databases">
        <title>Extracellular Electron Transfer in a Candidatus Methanoperedens spp. Enrichment Culture.</title>
        <authorList>
            <person name="Berger S."/>
            <person name="Rangel Shaw D."/>
            <person name="Berben T."/>
            <person name="In 'T Zandt M."/>
            <person name="Frank J."/>
            <person name="Reimann J."/>
            <person name="Jetten M.S.M."/>
            <person name="Welte C.U."/>
        </authorList>
    </citation>
    <scope>NUCLEOTIDE SEQUENCE [LARGE SCALE GENOMIC DNA]</scope>
    <source>
        <strain evidence="2">SB12</strain>
    </source>
</reference>
<organism evidence="2 3">
    <name type="scientific">Leptonema illini</name>
    <dbReference type="NCBI Taxonomy" id="183"/>
    <lineage>
        <taxon>Bacteria</taxon>
        <taxon>Pseudomonadati</taxon>
        <taxon>Spirochaetota</taxon>
        <taxon>Spirochaetia</taxon>
        <taxon>Leptospirales</taxon>
        <taxon>Leptospiraceae</taxon>
        <taxon>Leptonema</taxon>
    </lineage>
</organism>
<dbReference type="InterPro" id="IPR005097">
    <property type="entry name" value="Sacchrp_dh_NADP-bd"/>
</dbReference>
<dbReference type="PANTHER" id="PTHR43781">
    <property type="entry name" value="SACCHAROPINE DEHYDROGENASE"/>
    <property type="match status" value="1"/>
</dbReference>